<protein>
    <submittedName>
        <fullName evidence="1">Uncharacterized protein</fullName>
    </submittedName>
</protein>
<sequence length="291" mass="32180">MDDQMRLQAQRALGLALTLAERLLDELFRGQPGPQGLPAALPAACRCCARCLPLLCPLCPPWCLPVSLASASQRALLPSHSLLAPVLALLLYLDVKVLVLVLLNMHLVQASTGPPAVAMLRHVLVGGPPQSHRRDHDRGRGARATSHEGFLDEDLVRRIMQEVSGGRSRVSLRTPAFGRLRLRVAREERGPAAIGEDLQAAQCLGKTIPCYGSDEETRLDDRSCRTSVSSREDSAQWSVDEMTTSSLALYRTRRFVSIPSDGDSIDDRRPPEECDRSRLRRAFFEESTCHW</sequence>
<comment type="caution">
    <text evidence="1">The sequence shown here is derived from an EMBL/GenBank/DDBJ whole genome shotgun (WGS) entry which is preliminary data.</text>
</comment>
<dbReference type="Proteomes" id="UP001178507">
    <property type="component" value="Unassembled WGS sequence"/>
</dbReference>
<proteinExistence type="predicted"/>
<evidence type="ECO:0000313" key="2">
    <source>
        <dbReference type="Proteomes" id="UP001178507"/>
    </source>
</evidence>
<accession>A0AA36NFW0</accession>
<name>A0AA36NFW0_9DINO</name>
<evidence type="ECO:0000313" key="1">
    <source>
        <dbReference type="EMBL" id="CAJ1400583.1"/>
    </source>
</evidence>
<dbReference type="EMBL" id="CAUJNA010003379">
    <property type="protein sequence ID" value="CAJ1400583.1"/>
    <property type="molecule type" value="Genomic_DNA"/>
</dbReference>
<keyword evidence="2" id="KW-1185">Reference proteome</keyword>
<reference evidence="1" key="1">
    <citation type="submission" date="2023-08" db="EMBL/GenBank/DDBJ databases">
        <authorList>
            <person name="Chen Y."/>
            <person name="Shah S."/>
            <person name="Dougan E. K."/>
            <person name="Thang M."/>
            <person name="Chan C."/>
        </authorList>
    </citation>
    <scope>NUCLEOTIDE SEQUENCE</scope>
</reference>
<organism evidence="1 2">
    <name type="scientific">Effrenium voratum</name>
    <dbReference type="NCBI Taxonomy" id="2562239"/>
    <lineage>
        <taxon>Eukaryota</taxon>
        <taxon>Sar</taxon>
        <taxon>Alveolata</taxon>
        <taxon>Dinophyceae</taxon>
        <taxon>Suessiales</taxon>
        <taxon>Symbiodiniaceae</taxon>
        <taxon>Effrenium</taxon>
    </lineage>
</organism>
<dbReference type="AlphaFoldDB" id="A0AA36NFW0"/>
<gene>
    <name evidence="1" type="ORF">EVOR1521_LOCUS23898</name>
</gene>